<organism evidence="2 3">
    <name type="scientific">Xanthocytophaga agilis</name>
    <dbReference type="NCBI Taxonomy" id="3048010"/>
    <lineage>
        <taxon>Bacteria</taxon>
        <taxon>Pseudomonadati</taxon>
        <taxon>Bacteroidota</taxon>
        <taxon>Cytophagia</taxon>
        <taxon>Cytophagales</taxon>
        <taxon>Rhodocytophagaceae</taxon>
        <taxon>Xanthocytophaga</taxon>
    </lineage>
</organism>
<name>A0AAE3UET4_9BACT</name>
<proteinExistence type="predicted"/>
<feature type="chain" id="PRO_5042013734" evidence="1">
    <location>
        <begin position="22"/>
        <end position="401"/>
    </location>
</feature>
<accession>A0AAE3UET4</accession>
<feature type="signal peptide" evidence="1">
    <location>
        <begin position="1"/>
        <end position="21"/>
    </location>
</feature>
<evidence type="ECO:0000256" key="1">
    <source>
        <dbReference type="SAM" id="SignalP"/>
    </source>
</evidence>
<dbReference type="AlphaFoldDB" id="A0AAE3UET4"/>
<comment type="caution">
    <text evidence="2">The sequence shown here is derived from an EMBL/GenBank/DDBJ whole genome shotgun (WGS) entry which is preliminary data.</text>
</comment>
<gene>
    <name evidence="2" type="ORF">QNI22_08220</name>
</gene>
<keyword evidence="3" id="KW-1185">Reference proteome</keyword>
<protein>
    <submittedName>
        <fullName evidence="2">Uncharacterized protein</fullName>
    </submittedName>
</protein>
<evidence type="ECO:0000313" key="3">
    <source>
        <dbReference type="Proteomes" id="UP001232063"/>
    </source>
</evidence>
<evidence type="ECO:0000313" key="2">
    <source>
        <dbReference type="EMBL" id="MDJ1500627.1"/>
    </source>
</evidence>
<dbReference type="Proteomes" id="UP001232063">
    <property type="component" value="Unassembled WGS sequence"/>
</dbReference>
<dbReference type="EMBL" id="JASJOU010000002">
    <property type="protein sequence ID" value="MDJ1500627.1"/>
    <property type="molecule type" value="Genomic_DNA"/>
</dbReference>
<keyword evidence="1" id="KW-0732">Signal</keyword>
<sequence>MKKVVSLPICFFWLVFTYAQQETFDLTTYIPPQGWKKEQKKDVVTYTITDQKAKTWCTLALYAGIVSKGSSNQDFSSEWQQLIVSQYNAVGSPQINPIRNANGWQMKSGGAEFVFNKTNALAMLTTFTGYGKCISIVVLTNGEQYLATIQNFISSVTLQGGDGKSTATPVSSSGTKPIPTGQKATVWMNVQINPLDGSDHENIATASANVKFYVVYPDGDYYPEMPSAGLQSFDKNRSQTGKDKESWGKFSLQNGKGAFRSKYENIQVEQVNLTQLKKVGYAYNFYKCASVDGLTLQGRWSYIPNWSKDPYYSQAGCRQVIYFSKDGTFDDRGIWVSDCRNPTKNPQDAPGKGTYRIQNFTIVLTYLDGRIIHKAFTGVADKNPATYPDLLYIGTNPFYSK</sequence>
<dbReference type="RefSeq" id="WP_314510150.1">
    <property type="nucleotide sequence ID" value="NZ_JASJOU010000002.1"/>
</dbReference>
<reference evidence="2" key="1">
    <citation type="submission" date="2023-05" db="EMBL/GenBank/DDBJ databases">
        <authorList>
            <person name="Zhang X."/>
        </authorList>
    </citation>
    <scope>NUCLEOTIDE SEQUENCE</scope>
    <source>
        <strain evidence="2">BD1B2-1</strain>
    </source>
</reference>